<keyword evidence="1" id="KW-0812">Transmembrane</keyword>
<organism evidence="2 3">
    <name type="scientific">Mesorhizobium atlanticum</name>
    <dbReference type="NCBI Taxonomy" id="2233532"/>
    <lineage>
        <taxon>Bacteria</taxon>
        <taxon>Pseudomonadati</taxon>
        <taxon>Pseudomonadota</taxon>
        <taxon>Alphaproteobacteria</taxon>
        <taxon>Hyphomicrobiales</taxon>
        <taxon>Phyllobacteriaceae</taxon>
        <taxon>Mesorhizobium</taxon>
    </lineage>
</organism>
<dbReference type="AlphaFoldDB" id="A0A330GQ20"/>
<accession>A0A330GQ20</accession>
<comment type="caution">
    <text evidence="2">The sequence shown here is derived from an EMBL/GenBank/DDBJ whole genome shotgun (WGS) entry which is preliminary data.</text>
</comment>
<feature type="transmembrane region" description="Helical" evidence="1">
    <location>
        <begin position="62"/>
        <end position="81"/>
    </location>
</feature>
<name>A0A330GQ20_9HYPH</name>
<sequence length="82" mass="8806">MPPWAVAERLIAEAAKSPEHEAWIARQLMARRRPSEILTDLSRATDPAKVIAAIGGDGPAGLVFACLITFATPFLALGWLLP</sequence>
<keyword evidence="1" id="KW-1133">Transmembrane helix</keyword>
<evidence type="ECO:0000313" key="2">
    <source>
        <dbReference type="EMBL" id="RAZ75809.1"/>
    </source>
</evidence>
<reference evidence="3" key="1">
    <citation type="submission" date="2018-06" db="EMBL/GenBank/DDBJ databases">
        <authorList>
            <person name="Helene L.C."/>
            <person name="Dall'Agnol R."/>
            <person name="Delamuta J.R."/>
            <person name="Hungria M."/>
        </authorList>
    </citation>
    <scope>NUCLEOTIDE SEQUENCE [LARGE SCALE GENOMIC DNA]</scope>
    <source>
        <strain evidence="3">CNPSo 3140</strain>
    </source>
</reference>
<protein>
    <submittedName>
        <fullName evidence="2">Uncharacterized protein</fullName>
    </submittedName>
</protein>
<dbReference type="EMBL" id="QMBQ01000004">
    <property type="protein sequence ID" value="RAZ75809.1"/>
    <property type="molecule type" value="Genomic_DNA"/>
</dbReference>
<keyword evidence="1" id="KW-0472">Membrane</keyword>
<proteinExistence type="predicted"/>
<evidence type="ECO:0000256" key="1">
    <source>
        <dbReference type="SAM" id="Phobius"/>
    </source>
</evidence>
<keyword evidence="3" id="KW-1185">Reference proteome</keyword>
<reference evidence="2 3" key="2">
    <citation type="submission" date="2018-07" db="EMBL/GenBank/DDBJ databases">
        <title>Diversity of Mesorhizobium strains in Brazil.</title>
        <authorList>
            <person name="Helene L.C.F."/>
            <person name="Dall'Agnol R."/>
            <person name="Delamuta J.R.M."/>
            <person name="Hungria M."/>
        </authorList>
    </citation>
    <scope>NUCLEOTIDE SEQUENCE [LARGE SCALE GENOMIC DNA]</scope>
    <source>
        <strain evidence="2 3">CNPSo 3140</strain>
    </source>
</reference>
<dbReference type="Proteomes" id="UP000251956">
    <property type="component" value="Unassembled WGS sequence"/>
</dbReference>
<gene>
    <name evidence="2" type="ORF">DPM35_13750</name>
</gene>
<evidence type="ECO:0000313" key="3">
    <source>
        <dbReference type="Proteomes" id="UP000251956"/>
    </source>
</evidence>